<dbReference type="Proteomes" id="UP000182783">
    <property type="component" value="Unassembled WGS sequence"/>
</dbReference>
<evidence type="ECO:0000313" key="1">
    <source>
        <dbReference type="EMBL" id="SDL45573.1"/>
    </source>
</evidence>
<evidence type="ECO:0000313" key="2">
    <source>
        <dbReference type="Proteomes" id="UP000182783"/>
    </source>
</evidence>
<protein>
    <submittedName>
        <fullName evidence="1">Uncharacterized protein</fullName>
    </submittedName>
</protein>
<organism evidence="1 2">
    <name type="scientific">Paenibacillus jilunlii</name>
    <dbReference type="NCBI Taxonomy" id="682956"/>
    <lineage>
        <taxon>Bacteria</taxon>
        <taxon>Bacillati</taxon>
        <taxon>Bacillota</taxon>
        <taxon>Bacilli</taxon>
        <taxon>Bacillales</taxon>
        <taxon>Paenibacillaceae</taxon>
        <taxon>Paenibacillus</taxon>
    </lineage>
</organism>
<name>A0A1G9K8H0_9BACL</name>
<proteinExistence type="predicted"/>
<reference evidence="1 2" key="1">
    <citation type="submission" date="2016-10" db="EMBL/GenBank/DDBJ databases">
        <authorList>
            <person name="de Groot N.N."/>
        </authorList>
    </citation>
    <scope>NUCLEOTIDE SEQUENCE [LARGE SCALE GENOMIC DNA]</scope>
    <source>
        <strain evidence="1 2">CGMCC 1.10239</strain>
    </source>
</reference>
<dbReference type="EMBL" id="FNGM01000003">
    <property type="protein sequence ID" value="SDL45573.1"/>
    <property type="molecule type" value="Genomic_DNA"/>
</dbReference>
<accession>A0A1G9K8H0</accession>
<dbReference type="AlphaFoldDB" id="A0A1G9K8H0"/>
<sequence length="65" mass="7429">MLTNTAVSFEAALKISIMMDAIASLRGIYFFELCKVCHVKIVLYGQWINSNMLFMTKQDEEVGYT</sequence>
<gene>
    <name evidence="1" type="ORF">SAMN05216191_103147</name>
</gene>